<feature type="region of interest" description="Disordered" evidence="1">
    <location>
        <begin position="13"/>
        <end position="63"/>
    </location>
</feature>
<protein>
    <submittedName>
        <fullName evidence="2">Uncharacterized protein</fullName>
    </submittedName>
</protein>
<evidence type="ECO:0000256" key="1">
    <source>
        <dbReference type="SAM" id="MobiDB-lite"/>
    </source>
</evidence>
<dbReference type="AlphaFoldDB" id="A0A6A6SBU2"/>
<dbReference type="Proteomes" id="UP000799753">
    <property type="component" value="Unassembled WGS sequence"/>
</dbReference>
<dbReference type="EMBL" id="MU006779">
    <property type="protein sequence ID" value="KAF2644223.1"/>
    <property type="molecule type" value="Genomic_DNA"/>
</dbReference>
<organism evidence="2 3">
    <name type="scientific">Massarina eburnea CBS 473.64</name>
    <dbReference type="NCBI Taxonomy" id="1395130"/>
    <lineage>
        <taxon>Eukaryota</taxon>
        <taxon>Fungi</taxon>
        <taxon>Dikarya</taxon>
        <taxon>Ascomycota</taxon>
        <taxon>Pezizomycotina</taxon>
        <taxon>Dothideomycetes</taxon>
        <taxon>Pleosporomycetidae</taxon>
        <taxon>Pleosporales</taxon>
        <taxon>Massarineae</taxon>
        <taxon>Massarinaceae</taxon>
        <taxon>Massarina</taxon>
    </lineage>
</organism>
<reference evidence="2" key="1">
    <citation type="journal article" date="2020" name="Stud. Mycol.">
        <title>101 Dothideomycetes genomes: a test case for predicting lifestyles and emergence of pathogens.</title>
        <authorList>
            <person name="Haridas S."/>
            <person name="Albert R."/>
            <person name="Binder M."/>
            <person name="Bloem J."/>
            <person name="Labutti K."/>
            <person name="Salamov A."/>
            <person name="Andreopoulos B."/>
            <person name="Baker S."/>
            <person name="Barry K."/>
            <person name="Bills G."/>
            <person name="Bluhm B."/>
            <person name="Cannon C."/>
            <person name="Castanera R."/>
            <person name="Culley D."/>
            <person name="Daum C."/>
            <person name="Ezra D."/>
            <person name="Gonzalez J."/>
            <person name="Henrissat B."/>
            <person name="Kuo A."/>
            <person name="Liang C."/>
            <person name="Lipzen A."/>
            <person name="Lutzoni F."/>
            <person name="Magnuson J."/>
            <person name="Mondo S."/>
            <person name="Nolan M."/>
            <person name="Ohm R."/>
            <person name="Pangilinan J."/>
            <person name="Park H.-J."/>
            <person name="Ramirez L."/>
            <person name="Alfaro M."/>
            <person name="Sun H."/>
            <person name="Tritt A."/>
            <person name="Yoshinaga Y."/>
            <person name="Zwiers L.-H."/>
            <person name="Turgeon B."/>
            <person name="Goodwin S."/>
            <person name="Spatafora J."/>
            <person name="Crous P."/>
            <person name="Grigoriev I."/>
        </authorList>
    </citation>
    <scope>NUCLEOTIDE SEQUENCE</scope>
    <source>
        <strain evidence="2">CBS 473.64</strain>
    </source>
</reference>
<proteinExistence type="predicted"/>
<accession>A0A6A6SBU2</accession>
<name>A0A6A6SBU2_9PLEO</name>
<evidence type="ECO:0000313" key="3">
    <source>
        <dbReference type="Proteomes" id="UP000799753"/>
    </source>
</evidence>
<sequence length="238" mass="25642">MYCYARSNLGGTTRHTAQPLRGRDGFTASCSAYPTRRSRDGREDGGTPQFGQPDGACRQPSAEQGSIVVNSTVHHHDCPDCPQLHCILPAAPAALLIRAGSSRSASVTPPGGQSTPASPRTHMKFINACAPQEGAYVARLPSPSPSPQAFENDVVPVFCEPVPIRRGLSPMSVPHHTLPIPVWQEALVFISSTTNGYHAIQSPILVRYPAPPCLSYTTYASSRFHLAFSTRPCNRILQ</sequence>
<gene>
    <name evidence="2" type="ORF">P280DRAFT_538057</name>
</gene>
<evidence type="ECO:0000313" key="2">
    <source>
        <dbReference type="EMBL" id="KAF2644223.1"/>
    </source>
</evidence>
<keyword evidence="3" id="KW-1185">Reference proteome</keyword>